<dbReference type="Pfam" id="PF01381">
    <property type="entry name" value="HTH_3"/>
    <property type="match status" value="1"/>
</dbReference>
<dbReference type="SUPFAM" id="SSF47413">
    <property type="entry name" value="lambda repressor-like DNA-binding domains"/>
    <property type="match status" value="1"/>
</dbReference>
<evidence type="ECO:0000313" key="4">
    <source>
        <dbReference type="Proteomes" id="UP000002154"/>
    </source>
</evidence>
<evidence type="ECO:0000259" key="2">
    <source>
        <dbReference type="PROSITE" id="PS50943"/>
    </source>
</evidence>
<evidence type="ECO:0000256" key="1">
    <source>
        <dbReference type="SAM" id="MobiDB-lite"/>
    </source>
</evidence>
<dbReference type="AlphaFoldDB" id="A9VVJ1"/>
<dbReference type="Proteomes" id="UP000002154">
    <property type="component" value="Plasmid pBWB403"/>
</dbReference>
<dbReference type="Gene3D" id="1.10.260.40">
    <property type="entry name" value="lambda repressor-like DNA-binding domains"/>
    <property type="match status" value="1"/>
</dbReference>
<keyword evidence="3" id="KW-0614">Plasmid</keyword>
<dbReference type="KEGG" id="bwe:BcerKBAB4_5312"/>
<organism evidence="3 4">
    <name type="scientific">Bacillus mycoides (strain KBAB4)</name>
    <name type="common">Bacillus weihenstephanensis</name>
    <dbReference type="NCBI Taxonomy" id="315730"/>
    <lineage>
        <taxon>Bacteria</taxon>
        <taxon>Bacillati</taxon>
        <taxon>Bacillota</taxon>
        <taxon>Bacilli</taxon>
        <taxon>Bacillales</taxon>
        <taxon>Bacillaceae</taxon>
        <taxon>Bacillus</taxon>
        <taxon>Bacillus cereus group</taxon>
    </lineage>
</organism>
<feature type="domain" description="HTH cro/C1-type" evidence="2">
    <location>
        <begin position="37"/>
        <end position="91"/>
    </location>
</feature>
<dbReference type="SMART" id="SM00530">
    <property type="entry name" value="HTH_XRE"/>
    <property type="match status" value="1"/>
</dbReference>
<gene>
    <name evidence="3" type="ordered locus">BcerKBAB4_5312</name>
</gene>
<proteinExistence type="predicted"/>
<dbReference type="GO" id="GO:0003677">
    <property type="term" value="F:DNA binding"/>
    <property type="evidence" value="ECO:0007669"/>
    <property type="project" value="InterPro"/>
</dbReference>
<dbReference type="CDD" id="cd00093">
    <property type="entry name" value="HTH_XRE"/>
    <property type="match status" value="1"/>
</dbReference>
<dbReference type="RefSeq" id="WP_012260043.1">
    <property type="nucleotide sequence ID" value="NC_010182.1"/>
</dbReference>
<geneLocation type="plasmid" evidence="3 4">
    <name>pBWB403</name>
</geneLocation>
<accession>A9VVJ1</accession>
<dbReference type="InterPro" id="IPR010982">
    <property type="entry name" value="Lambda_DNA-bd_dom_sf"/>
</dbReference>
<feature type="compositionally biased region" description="Basic residues" evidence="1">
    <location>
        <begin position="11"/>
        <end position="25"/>
    </location>
</feature>
<protein>
    <submittedName>
        <fullName evidence="3">Transcriptional regulator, XRE family</fullName>
    </submittedName>
</protein>
<reference evidence="3 4" key="1">
    <citation type="journal article" date="2008" name="Chem. Biol. Interact.">
        <title>Extending the Bacillus cereus group genomics to putative food-borne pathogens of different toxicity.</title>
        <authorList>
            <person name="Lapidus A."/>
            <person name="Goltsman E."/>
            <person name="Auger S."/>
            <person name="Galleron N."/>
            <person name="Segurens B."/>
            <person name="Dossat C."/>
            <person name="Land M.L."/>
            <person name="Broussolle V."/>
            <person name="Brillard J."/>
            <person name="Guinebretiere M.H."/>
            <person name="Sanchis V."/>
            <person name="Nguen-The C."/>
            <person name="Lereclus D."/>
            <person name="Richardson P."/>
            <person name="Wincker P."/>
            <person name="Weissenbach J."/>
            <person name="Ehrlich S.D."/>
            <person name="Sorokin A."/>
        </authorList>
    </citation>
    <scope>NUCLEOTIDE SEQUENCE [LARGE SCALE GENOMIC DNA]</scope>
    <source>
        <strain evidence="3 4">KBAB4</strain>
        <plasmid evidence="3 4">pBWB403</plasmid>
    </source>
</reference>
<dbReference type="HOGENOM" id="CLU_1841050_0_0_9"/>
<evidence type="ECO:0000313" key="3">
    <source>
        <dbReference type="EMBL" id="ABY46806.1"/>
    </source>
</evidence>
<name>A9VVJ1_BACMK</name>
<dbReference type="InterPro" id="IPR001387">
    <property type="entry name" value="Cro/C1-type_HTH"/>
</dbReference>
<feature type="region of interest" description="Disordered" evidence="1">
    <location>
        <begin position="1"/>
        <end position="28"/>
    </location>
</feature>
<dbReference type="EMBL" id="CP000906">
    <property type="protein sequence ID" value="ABY46806.1"/>
    <property type="molecule type" value="Genomic_DNA"/>
</dbReference>
<dbReference type="PROSITE" id="PS50943">
    <property type="entry name" value="HTH_CROC1"/>
    <property type="match status" value="1"/>
</dbReference>
<sequence length="148" mass="16664">MKNTSTESTAKKAKTAKKKPQKKPQPHAEFMEISQYLRKVRESKGLTLVDASEKIGIGFVFLSEIERALKAPSTIAIQGIARTYGINECEIALAYRKVPISVLDALTEHKEVLNIIYDVTNNEKITQGIREKFYGDVFEIYSNIVISK</sequence>